<name>A0ABM9US66_SARVE</name>
<dbReference type="PIRSF" id="PIRSF000194">
    <property type="entry name" value="DHFR"/>
    <property type="match status" value="1"/>
</dbReference>
<comment type="similarity">
    <text evidence="2 7">Belongs to the dihydrofolate reductase family.</text>
</comment>
<dbReference type="InterPro" id="IPR001796">
    <property type="entry name" value="DHFR_dom"/>
</dbReference>
<gene>
    <name evidence="9" type="primary">dfrA</name>
    <name evidence="9" type="ORF">ERS852473_02091</name>
</gene>
<dbReference type="GO" id="GO:0004146">
    <property type="term" value="F:dihydrofolate reductase activity"/>
    <property type="evidence" value="ECO:0007669"/>
    <property type="project" value="UniProtKB-EC"/>
</dbReference>
<dbReference type="RefSeq" id="WP_055260093.1">
    <property type="nucleotide sequence ID" value="NZ_CABIXL010000008.1"/>
</dbReference>
<comment type="caution">
    <text evidence="9">The sequence shown here is derived from an EMBL/GenBank/DDBJ whole genome shotgun (WGS) entry which is preliminary data.</text>
</comment>
<dbReference type="Gene3D" id="3.40.430.10">
    <property type="entry name" value="Dihydrofolate Reductase, subunit A"/>
    <property type="match status" value="1"/>
</dbReference>
<dbReference type="PROSITE" id="PS51330">
    <property type="entry name" value="DHFR_2"/>
    <property type="match status" value="1"/>
</dbReference>
<dbReference type="PRINTS" id="PR00070">
    <property type="entry name" value="DHFR"/>
</dbReference>
<evidence type="ECO:0000256" key="4">
    <source>
        <dbReference type="ARBA" id="ARBA00022563"/>
    </source>
</evidence>
<keyword evidence="4 7" id="KW-0554">One-carbon metabolism</keyword>
<accession>A0ABM9US66</accession>
<comment type="function">
    <text evidence="7">Key enzyme in folate metabolism. Catalyzes an essential reaction for de novo glycine and purine synthesis, and for DNA precursor synthesis.</text>
</comment>
<reference evidence="9 10" key="1">
    <citation type="submission" date="2015-09" db="EMBL/GenBank/DDBJ databases">
        <authorList>
            <consortium name="Pathogen Informatics"/>
        </authorList>
    </citation>
    <scope>NUCLEOTIDE SEQUENCE [LARGE SCALE GENOMIC DNA]</scope>
    <source>
        <strain evidence="9 10">2789STDY5834858</strain>
    </source>
</reference>
<dbReference type="InterPro" id="IPR012259">
    <property type="entry name" value="DHFR"/>
</dbReference>
<comment type="pathway">
    <text evidence="1 7">Cofactor biosynthesis; tetrahydrofolate biosynthesis; 5,6,7,8-tetrahydrofolate from 7,8-dihydrofolate: step 1/1.</text>
</comment>
<dbReference type="CDD" id="cd00209">
    <property type="entry name" value="DHFR"/>
    <property type="match status" value="1"/>
</dbReference>
<evidence type="ECO:0000256" key="6">
    <source>
        <dbReference type="ARBA" id="ARBA00023002"/>
    </source>
</evidence>
<evidence type="ECO:0000256" key="2">
    <source>
        <dbReference type="ARBA" id="ARBA00009539"/>
    </source>
</evidence>
<evidence type="ECO:0000313" key="10">
    <source>
        <dbReference type="Proteomes" id="UP000095488"/>
    </source>
</evidence>
<feature type="domain" description="DHFR" evidence="8">
    <location>
        <begin position="1"/>
        <end position="161"/>
    </location>
</feature>
<evidence type="ECO:0000313" key="9">
    <source>
        <dbReference type="EMBL" id="CUO16795.1"/>
    </source>
</evidence>
<keyword evidence="5 7" id="KW-0521">NADP</keyword>
<dbReference type="SUPFAM" id="SSF53597">
    <property type="entry name" value="Dihydrofolate reductase-like"/>
    <property type="match status" value="1"/>
</dbReference>
<evidence type="ECO:0000259" key="8">
    <source>
        <dbReference type="PROSITE" id="PS51330"/>
    </source>
</evidence>
<dbReference type="EC" id="1.5.1.3" evidence="3 7"/>
<dbReference type="Proteomes" id="UP000095488">
    <property type="component" value="Unassembled WGS sequence"/>
</dbReference>
<dbReference type="InterPro" id="IPR024072">
    <property type="entry name" value="DHFR-like_dom_sf"/>
</dbReference>
<keyword evidence="10" id="KW-1185">Reference proteome</keyword>
<evidence type="ECO:0000256" key="5">
    <source>
        <dbReference type="ARBA" id="ARBA00022857"/>
    </source>
</evidence>
<organism evidence="9 10">
    <name type="scientific">Sarcina ventriculi</name>
    <name type="common">Clostridium ventriculi</name>
    <dbReference type="NCBI Taxonomy" id="1267"/>
    <lineage>
        <taxon>Bacteria</taxon>
        <taxon>Bacillati</taxon>
        <taxon>Bacillota</taxon>
        <taxon>Clostridia</taxon>
        <taxon>Eubacteriales</taxon>
        <taxon>Clostridiaceae</taxon>
        <taxon>Sarcina</taxon>
    </lineage>
</organism>
<dbReference type="PANTHER" id="PTHR48069:SF3">
    <property type="entry name" value="DIHYDROFOLATE REDUCTASE"/>
    <property type="match status" value="1"/>
</dbReference>
<comment type="catalytic activity">
    <reaction evidence="7">
        <text>(6S)-5,6,7,8-tetrahydrofolate + NADP(+) = 7,8-dihydrofolate + NADPH + H(+)</text>
        <dbReference type="Rhea" id="RHEA:15009"/>
        <dbReference type="ChEBI" id="CHEBI:15378"/>
        <dbReference type="ChEBI" id="CHEBI:57451"/>
        <dbReference type="ChEBI" id="CHEBI:57453"/>
        <dbReference type="ChEBI" id="CHEBI:57783"/>
        <dbReference type="ChEBI" id="CHEBI:58349"/>
        <dbReference type="EC" id="1.5.1.3"/>
    </reaction>
</comment>
<proteinExistence type="inferred from homology"/>
<dbReference type="Pfam" id="PF00186">
    <property type="entry name" value="DHFR_1"/>
    <property type="match status" value="1"/>
</dbReference>
<evidence type="ECO:0000256" key="1">
    <source>
        <dbReference type="ARBA" id="ARBA00004903"/>
    </source>
</evidence>
<dbReference type="PANTHER" id="PTHR48069">
    <property type="entry name" value="DIHYDROFOLATE REDUCTASE"/>
    <property type="match status" value="1"/>
</dbReference>
<protein>
    <recommendedName>
        <fullName evidence="3 7">Dihydrofolate reductase</fullName>
        <ecNumber evidence="3 7">1.5.1.3</ecNumber>
    </recommendedName>
</protein>
<sequence>MFSIIVAHSKNYVIGNNNSLIWNLPTDLQRFKSLTTGKTIIMGRKTFESLKNPLPNRFHIVLTKNPNKFKNQENVIFTNNLDEIISKYKDCKNEIFIIGGEEIYRIFLNYTSKIYLTKILKDFKGDAHFPKVDYSLFKKDFESEVFLENNIHFIFKDFSLK</sequence>
<evidence type="ECO:0000256" key="7">
    <source>
        <dbReference type="PIRNR" id="PIRNR000194"/>
    </source>
</evidence>
<keyword evidence="6 7" id="KW-0560">Oxidoreductase</keyword>
<evidence type="ECO:0000256" key="3">
    <source>
        <dbReference type="ARBA" id="ARBA00012856"/>
    </source>
</evidence>
<dbReference type="EMBL" id="CYZR01000008">
    <property type="protein sequence ID" value="CUO16795.1"/>
    <property type="molecule type" value="Genomic_DNA"/>
</dbReference>